<organism evidence="1 2">
    <name type="scientific">Dyadobacter flavalbus</name>
    <dbReference type="NCBI Taxonomy" id="2579942"/>
    <lineage>
        <taxon>Bacteria</taxon>
        <taxon>Pseudomonadati</taxon>
        <taxon>Bacteroidota</taxon>
        <taxon>Cytophagia</taxon>
        <taxon>Cytophagales</taxon>
        <taxon>Spirosomataceae</taxon>
        <taxon>Dyadobacter</taxon>
    </lineage>
</organism>
<reference evidence="1 2" key="1">
    <citation type="submission" date="2019-05" db="EMBL/GenBank/DDBJ databases">
        <authorList>
            <person name="Qu J.-H."/>
        </authorList>
    </citation>
    <scope>NUCLEOTIDE SEQUENCE [LARGE SCALE GENOMIC DNA]</scope>
    <source>
        <strain evidence="1 2">NS28</strain>
    </source>
</reference>
<dbReference type="Proteomes" id="UP000323994">
    <property type="component" value="Unassembled WGS sequence"/>
</dbReference>
<protein>
    <submittedName>
        <fullName evidence="1">Uncharacterized protein</fullName>
    </submittedName>
</protein>
<dbReference type="EMBL" id="VBSN01000035">
    <property type="protein sequence ID" value="KAA6439619.1"/>
    <property type="molecule type" value="Genomic_DNA"/>
</dbReference>
<gene>
    <name evidence="1" type="ORF">FEM33_11415</name>
</gene>
<evidence type="ECO:0000313" key="2">
    <source>
        <dbReference type="Proteomes" id="UP000323994"/>
    </source>
</evidence>
<comment type="caution">
    <text evidence="1">The sequence shown here is derived from an EMBL/GenBank/DDBJ whole genome shotgun (WGS) entry which is preliminary data.</text>
</comment>
<proteinExistence type="predicted"/>
<evidence type="ECO:0000313" key="1">
    <source>
        <dbReference type="EMBL" id="KAA6439619.1"/>
    </source>
</evidence>
<dbReference type="AlphaFoldDB" id="A0A5M8QTY6"/>
<dbReference type="OrthoDB" id="960678at2"/>
<keyword evidence="2" id="KW-1185">Reference proteome</keyword>
<name>A0A5M8QTY6_9BACT</name>
<sequence length="150" mass="17243">MSLTWKSNFSGNECRIFRGKLIVGILKSSSWNNDGYGELNGHLVKFRTKGVGKRTTEILDIEGEKPLGQIKYNFWKGSARISYNEQDYDWKFESWTRRKWSVQNVDATAGFRLTSFWKNEGDIENEDVSAAVILSALFVHTYFRKLSAAS</sequence>
<dbReference type="RefSeq" id="WP_139012155.1">
    <property type="nucleotide sequence ID" value="NZ_VBSN01000035.1"/>
</dbReference>
<accession>A0A5M8QTY6</accession>